<evidence type="ECO:0000256" key="2">
    <source>
        <dbReference type="ARBA" id="ARBA00022801"/>
    </source>
</evidence>
<dbReference type="SUPFAM" id="SSF52540">
    <property type="entry name" value="P-loop containing nucleoside triphosphate hydrolases"/>
    <property type="match status" value="2"/>
</dbReference>
<dbReference type="InterPro" id="IPR014001">
    <property type="entry name" value="Helicase_ATP-bd"/>
</dbReference>
<dbReference type="PANTHER" id="PTHR45766">
    <property type="entry name" value="DNA ANNEALING HELICASE AND ENDONUCLEASE ZRANB3 FAMILY MEMBER"/>
    <property type="match status" value="1"/>
</dbReference>
<dbReference type="Pfam" id="PF00271">
    <property type="entry name" value="Helicase_C"/>
    <property type="match status" value="1"/>
</dbReference>
<keyword evidence="2" id="KW-0378">Hydrolase</keyword>
<dbReference type="InterPro" id="IPR057342">
    <property type="entry name" value="DEXDc_RapA"/>
</dbReference>
<dbReference type="Pfam" id="PF00176">
    <property type="entry name" value="SNF2-rel_dom"/>
    <property type="match status" value="1"/>
</dbReference>
<dbReference type="Proteomes" id="UP000252355">
    <property type="component" value="Unassembled WGS sequence"/>
</dbReference>
<dbReference type="GO" id="GO:0016787">
    <property type="term" value="F:hydrolase activity"/>
    <property type="evidence" value="ECO:0007669"/>
    <property type="project" value="UniProtKB-KW"/>
</dbReference>
<evidence type="ECO:0000256" key="4">
    <source>
        <dbReference type="ARBA" id="ARBA00022840"/>
    </source>
</evidence>
<keyword evidence="3" id="KW-0347">Helicase</keyword>
<evidence type="ECO:0008006" key="9">
    <source>
        <dbReference type="Google" id="ProtNLM"/>
    </source>
</evidence>
<evidence type="ECO:0000259" key="5">
    <source>
        <dbReference type="PROSITE" id="PS51192"/>
    </source>
</evidence>
<dbReference type="InterPro" id="IPR024975">
    <property type="entry name" value="NOV_C"/>
</dbReference>
<dbReference type="Gene3D" id="3.40.50.10810">
    <property type="entry name" value="Tandem AAA-ATPase domain"/>
    <property type="match status" value="1"/>
</dbReference>
<feature type="domain" description="Helicase C-terminal" evidence="6">
    <location>
        <begin position="474"/>
        <end position="635"/>
    </location>
</feature>
<proteinExistence type="predicted"/>
<dbReference type="SMART" id="SM00487">
    <property type="entry name" value="DEXDc"/>
    <property type="match status" value="1"/>
</dbReference>
<dbReference type="Gene3D" id="3.40.50.300">
    <property type="entry name" value="P-loop containing nucleotide triphosphate hydrolases"/>
    <property type="match status" value="1"/>
</dbReference>
<dbReference type="Pfam" id="PF13020">
    <property type="entry name" value="NOV_C"/>
    <property type="match status" value="1"/>
</dbReference>
<dbReference type="InterPro" id="IPR001650">
    <property type="entry name" value="Helicase_C-like"/>
</dbReference>
<protein>
    <recommendedName>
        <fullName evidence="9">Helicase</fullName>
    </recommendedName>
</protein>
<reference evidence="7 8" key="1">
    <citation type="submission" date="2018-05" db="EMBL/GenBank/DDBJ databases">
        <title>A metagenomic window into the 2 km-deep terrestrial subsurface aquifer revealed taxonomically and functionally diverse microbial community comprising novel uncultured bacterial lineages.</title>
        <authorList>
            <person name="Kadnikov V.V."/>
            <person name="Mardanov A.V."/>
            <person name="Beletsky A.V."/>
            <person name="Banks D."/>
            <person name="Pimenov N.V."/>
            <person name="Frank Y.A."/>
            <person name="Karnachuk O.V."/>
            <person name="Ravin N.V."/>
        </authorList>
    </citation>
    <scope>NUCLEOTIDE SEQUENCE [LARGE SCALE GENOMIC DNA]</scope>
    <source>
        <strain evidence="7">BY5</strain>
    </source>
</reference>
<dbReference type="InterPro" id="IPR038718">
    <property type="entry name" value="SNF2-like_sf"/>
</dbReference>
<dbReference type="InterPro" id="IPR027417">
    <property type="entry name" value="P-loop_NTPase"/>
</dbReference>
<evidence type="ECO:0000256" key="3">
    <source>
        <dbReference type="ARBA" id="ARBA00022806"/>
    </source>
</evidence>
<dbReference type="InterPro" id="IPR049730">
    <property type="entry name" value="SNF2/RAD54-like_C"/>
</dbReference>
<dbReference type="AlphaFoldDB" id="A0A367ZKV9"/>
<dbReference type="PROSITE" id="PS51194">
    <property type="entry name" value="HELICASE_CTER"/>
    <property type="match status" value="1"/>
</dbReference>
<name>A0A367ZKV9_9BACT</name>
<evidence type="ECO:0000313" key="8">
    <source>
        <dbReference type="Proteomes" id="UP000252355"/>
    </source>
</evidence>
<dbReference type="GO" id="GO:0005524">
    <property type="term" value="F:ATP binding"/>
    <property type="evidence" value="ECO:0007669"/>
    <property type="project" value="UniProtKB-KW"/>
</dbReference>
<evidence type="ECO:0000313" key="7">
    <source>
        <dbReference type="EMBL" id="RCK78733.1"/>
    </source>
</evidence>
<evidence type="ECO:0000256" key="1">
    <source>
        <dbReference type="ARBA" id="ARBA00022741"/>
    </source>
</evidence>
<dbReference type="CDD" id="cd18793">
    <property type="entry name" value="SF2_C_SNF"/>
    <property type="match status" value="1"/>
</dbReference>
<dbReference type="SMART" id="SM00490">
    <property type="entry name" value="HELICc"/>
    <property type="match status" value="1"/>
</dbReference>
<comment type="caution">
    <text evidence="7">The sequence shown here is derived from an EMBL/GenBank/DDBJ whole genome shotgun (WGS) entry which is preliminary data.</text>
</comment>
<dbReference type="GO" id="GO:0004386">
    <property type="term" value="F:helicase activity"/>
    <property type="evidence" value="ECO:0007669"/>
    <property type="project" value="UniProtKB-KW"/>
</dbReference>
<gene>
    <name evidence="7" type="ORF">OZSIB_1086</name>
</gene>
<dbReference type="CDD" id="cd18011">
    <property type="entry name" value="DEXDc_RapA"/>
    <property type="match status" value="1"/>
</dbReference>
<evidence type="ECO:0000259" key="6">
    <source>
        <dbReference type="PROSITE" id="PS51194"/>
    </source>
</evidence>
<organism evidence="7 8">
    <name type="scientific">Candidatus Ozemobacter sibiricus</name>
    <dbReference type="NCBI Taxonomy" id="2268124"/>
    <lineage>
        <taxon>Bacteria</taxon>
        <taxon>Candidatus Ozemobacteria</taxon>
        <taxon>Candidatus Ozemobacterales</taxon>
        <taxon>Candidatus Ozemobacteraceae</taxon>
        <taxon>Candidatus Ozemobacter</taxon>
    </lineage>
</organism>
<sequence length="1112" mass="128101">MNKDQVKENVIIRGPVFPELVQILVVIPMGESIKIIGRGLSSNKVHEAVLDDDQLAVLECLPEKEPFDGDPQKFRLGIEALRLGWAYEYDPYFSLSIARVDPLPHQLEAVYDYFLKLPRIRFLLADDPGAGKTIMAGLLIKELKIRGLIKRILIVTPANLSFQWQREMKDKFRESFDVINSQILRANYGSNPWQERDQVITSISWVSRIEDAKISLLRSHWDLIIVDEAHKMSAYNADKKTLAYQLGEALSQMTDHFLLMTATPHKGDPENFRLFLELLDRDVYGDIRSLQAAMNQREAPFYLRRIKEALVHFPDPETGAVKTLFTKRWVSTSEFQISAEEMDFYDALTHYVEDQSIKAAQDDSSRGRALGFTMAMLQRRFASSIYAVRRSLERMRDKREKILADPVAHRQHQIQSKLPEDFDELPEEEQAEILAQLEEVVASSDPDDLREEILQLNRLIKVALEIEGKETESKLAKLREVITEQGIFADPTMKLLIFTEHKDTLDFLVGKLRDWGLSVTKIHGGMKIGNRDMPETRIYAEREFRESCKVMVATEAAGEGINLQFCWFMINYDIPWNPVRLEQRMGRIHRYGQEKDCLIFNFVSTNTREGRVMHKLFERIRSIEEDLDPCRTGKIFNVLGDVFPSNQLEKMLREMYARNLTEEVIKNRIVQEIDLDRFRRITSSALEGLAKKELNLSAIVGKSAEARERRLVPEVIEDFFLTAGPLSGIHPKEIAKGKHLYKIGKVPKNLWPLGERLEPRFGALGREYKQIAFDKKLLTDDPTLEWVTPGHPLFEVIREDVLSQTQTDLLRGAIFYDLHRTEPARLDVLSASVKDGCGHVLHRRLFVMECDMHGGIFVRQPTIFLDLIPAGSEARPPDDQRLPDRRQIEQTLHEQALRAFQQQISEHREKEIRIISKHLEISLNELIDRQNHRMAELHALKEAGDSTPQLMGHIKQTEDRIDELNTRLETRREELAKERICAISDIKFHGRAWVLPHPERDSPGVAPMVRDEEVEKIAIQAVMAYERARGWEVESVETQNRGFDLISRRPHPQDPKTALDIRFIEVKGRAGVGDIALTANEYKTADRLKKIIGSTLCTTVGTNRKFTRFKTQ</sequence>
<keyword evidence="4" id="KW-0067">ATP-binding</keyword>
<dbReference type="InterPro" id="IPR000330">
    <property type="entry name" value="SNF2_N"/>
</dbReference>
<keyword evidence="1" id="KW-0547">Nucleotide-binding</keyword>
<dbReference type="EMBL" id="QOQW01000019">
    <property type="protein sequence ID" value="RCK78733.1"/>
    <property type="molecule type" value="Genomic_DNA"/>
</dbReference>
<feature type="domain" description="Helicase ATP-binding" evidence="5">
    <location>
        <begin position="113"/>
        <end position="282"/>
    </location>
</feature>
<dbReference type="PANTHER" id="PTHR45766:SF6">
    <property type="entry name" value="SWI_SNF-RELATED MATRIX-ASSOCIATED ACTIN-DEPENDENT REGULATOR OF CHROMATIN SUBFAMILY A-LIKE PROTEIN 1"/>
    <property type="match status" value="1"/>
</dbReference>
<accession>A0A367ZKV9</accession>
<dbReference type="PROSITE" id="PS51192">
    <property type="entry name" value="HELICASE_ATP_BIND_1"/>
    <property type="match status" value="1"/>
</dbReference>